<reference evidence="2 3" key="1">
    <citation type="submission" date="2019-11" db="EMBL/GenBank/DDBJ databases">
        <title>Whole genome sequence of Oryza granulata.</title>
        <authorList>
            <person name="Li W."/>
        </authorList>
    </citation>
    <scope>NUCLEOTIDE SEQUENCE [LARGE SCALE GENOMIC DNA]</scope>
    <source>
        <strain evidence="3">cv. Menghai</strain>
        <tissue evidence="2">Leaf</tissue>
    </source>
</reference>
<dbReference type="AlphaFoldDB" id="A0A6G1C3T0"/>
<gene>
    <name evidence="2" type="ORF">E2562_003724</name>
</gene>
<name>A0A6G1C3T0_9ORYZ</name>
<feature type="region of interest" description="Disordered" evidence="1">
    <location>
        <begin position="90"/>
        <end position="137"/>
    </location>
</feature>
<feature type="compositionally biased region" description="Polar residues" evidence="1">
    <location>
        <begin position="102"/>
        <end position="114"/>
    </location>
</feature>
<protein>
    <submittedName>
        <fullName evidence="2">Uncharacterized protein</fullName>
    </submittedName>
</protein>
<proteinExistence type="predicted"/>
<evidence type="ECO:0000313" key="2">
    <source>
        <dbReference type="EMBL" id="KAF0894840.1"/>
    </source>
</evidence>
<organism evidence="2 3">
    <name type="scientific">Oryza meyeriana var. granulata</name>
    <dbReference type="NCBI Taxonomy" id="110450"/>
    <lineage>
        <taxon>Eukaryota</taxon>
        <taxon>Viridiplantae</taxon>
        <taxon>Streptophyta</taxon>
        <taxon>Embryophyta</taxon>
        <taxon>Tracheophyta</taxon>
        <taxon>Spermatophyta</taxon>
        <taxon>Magnoliopsida</taxon>
        <taxon>Liliopsida</taxon>
        <taxon>Poales</taxon>
        <taxon>Poaceae</taxon>
        <taxon>BOP clade</taxon>
        <taxon>Oryzoideae</taxon>
        <taxon>Oryzeae</taxon>
        <taxon>Oryzinae</taxon>
        <taxon>Oryza</taxon>
        <taxon>Oryza meyeriana</taxon>
    </lineage>
</organism>
<dbReference type="Proteomes" id="UP000479710">
    <property type="component" value="Unassembled WGS sequence"/>
</dbReference>
<dbReference type="EMBL" id="SPHZ02000010">
    <property type="protein sequence ID" value="KAF0894840.1"/>
    <property type="molecule type" value="Genomic_DNA"/>
</dbReference>
<evidence type="ECO:0000313" key="3">
    <source>
        <dbReference type="Proteomes" id="UP000479710"/>
    </source>
</evidence>
<feature type="compositionally biased region" description="Polar residues" evidence="1">
    <location>
        <begin position="11"/>
        <end position="21"/>
    </location>
</feature>
<keyword evidence="3" id="KW-1185">Reference proteome</keyword>
<comment type="caution">
    <text evidence="2">The sequence shown here is derived from an EMBL/GenBank/DDBJ whole genome shotgun (WGS) entry which is preliminary data.</text>
</comment>
<feature type="compositionally biased region" description="Basic and acidic residues" evidence="1">
    <location>
        <begin position="90"/>
        <end position="100"/>
    </location>
</feature>
<evidence type="ECO:0000256" key="1">
    <source>
        <dbReference type="SAM" id="MobiDB-lite"/>
    </source>
</evidence>
<accession>A0A6G1C3T0</accession>
<feature type="region of interest" description="Disordered" evidence="1">
    <location>
        <begin position="1"/>
        <end position="29"/>
    </location>
</feature>
<sequence>MPASWGRSERSTGGSDTNSIAAGSDARNSRCVAEAEIPLPPARHWPLPPCACACASAASAVRLRRRHHRRVPALLPLWWGKSRAHRVVEAERATSEKLKVASESSVATTATGPEQSPGKPARKRAVVSGELGRARRD</sequence>